<dbReference type="RefSeq" id="WP_062092866.1">
    <property type="nucleotide sequence ID" value="NZ_FCOK02000124.1"/>
</dbReference>
<evidence type="ECO:0000313" key="5">
    <source>
        <dbReference type="Proteomes" id="UP000054683"/>
    </source>
</evidence>
<dbReference type="GO" id="GO:0046872">
    <property type="term" value="F:metal ion binding"/>
    <property type="evidence" value="ECO:0007669"/>
    <property type="project" value="UniProtKB-KW"/>
</dbReference>
<dbReference type="Proteomes" id="UP000054683">
    <property type="component" value="Unassembled WGS sequence"/>
</dbReference>
<keyword evidence="2" id="KW-0378">Hydrolase</keyword>
<name>A0A158JVB8_9BURK</name>
<dbReference type="SUPFAM" id="SSF53649">
    <property type="entry name" value="Alkaline phosphatase-like"/>
    <property type="match status" value="1"/>
</dbReference>
<dbReference type="Gene3D" id="3.40.720.10">
    <property type="entry name" value="Alkaline Phosphatase, subunit A"/>
    <property type="match status" value="1"/>
</dbReference>
<dbReference type="InterPro" id="IPR017850">
    <property type="entry name" value="Alkaline_phosphatase_core_sf"/>
</dbReference>
<dbReference type="EMBL" id="FCOK02000124">
    <property type="protein sequence ID" value="SAL72665.1"/>
    <property type="molecule type" value="Genomic_DNA"/>
</dbReference>
<dbReference type="InterPro" id="IPR000917">
    <property type="entry name" value="Sulfatase_N"/>
</dbReference>
<dbReference type="GO" id="GO:0005737">
    <property type="term" value="C:cytoplasm"/>
    <property type="evidence" value="ECO:0007669"/>
    <property type="project" value="TreeGrafter"/>
</dbReference>
<proteinExistence type="predicted"/>
<keyword evidence="1" id="KW-0479">Metal-binding</keyword>
<dbReference type="AlphaFoldDB" id="A0A158JVB8"/>
<evidence type="ECO:0000259" key="3">
    <source>
        <dbReference type="Pfam" id="PF00884"/>
    </source>
</evidence>
<dbReference type="PANTHER" id="PTHR45953">
    <property type="entry name" value="IDURONATE 2-SULFATASE"/>
    <property type="match status" value="1"/>
</dbReference>
<dbReference type="GO" id="GO:0008484">
    <property type="term" value="F:sulfuric ester hydrolase activity"/>
    <property type="evidence" value="ECO:0007669"/>
    <property type="project" value="TreeGrafter"/>
</dbReference>
<dbReference type="PANTHER" id="PTHR45953:SF1">
    <property type="entry name" value="IDURONATE 2-SULFATASE"/>
    <property type="match status" value="1"/>
</dbReference>
<reference evidence="4 5" key="1">
    <citation type="submission" date="2016-01" db="EMBL/GenBank/DDBJ databases">
        <authorList>
            <person name="Oliw E.H."/>
        </authorList>
    </citation>
    <scope>NUCLEOTIDE SEQUENCE [LARGE SCALE GENOMIC DNA]</scope>
    <source>
        <strain evidence="4">LMG 27134</strain>
    </source>
</reference>
<feature type="domain" description="Sulfatase N-terminal" evidence="3">
    <location>
        <begin position="5"/>
        <end position="412"/>
    </location>
</feature>
<dbReference type="Pfam" id="PF00884">
    <property type="entry name" value="Sulfatase"/>
    <property type="match status" value="1"/>
</dbReference>
<evidence type="ECO:0000313" key="4">
    <source>
        <dbReference type="EMBL" id="SAL72665.1"/>
    </source>
</evidence>
<evidence type="ECO:0000256" key="2">
    <source>
        <dbReference type="ARBA" id="ARBA00022801"/>
    </source>
</evidence>
<dbReference type="OrthoDB" id="9766107at2"/>
<gene>
    <name evidence="4" type="ORF">AWB69_08848</name>
</gene>
<protein>
    <submittedName>
        <fullName evidence="4">Sulfatase</fullName>
    </submittedName>
</protein>
<organism evidence="4 5">
    <name type="scientific">Caballeronia udeis</name>
    <dbReference type="NCBI Taxonomy" id="1232866"/>
    <lineage>
        <taxon>Bacteria</taxon>
        <taxon>Pseudomonadati</taxon>
        <taxon>Pseudomonadota</taxon>
        <taxon>Betaproteobacteria</taxon>
        <taxon>Burkholderiales</taxon>
        <taxon>Burkholderiaceae</taxon>
        <taxon>Caballeronia</taxon>
    </lineage>
</organism>
<accession>A0A158JVB8</accession>
<evidence type="ECO:0000256" key="1">
    <source>
        <dbReference type="ARBA" id="ARBA00022723"/>
    </source>
</evidence>
<sequence>MTFQPNFLLFITDQQRADHLGAYGNRTVRTPQLDALAARGWLAERCYVASPVCMPNRASLLTGRWPSVHGVRHNGIPLSLRTRTFLDSLRGAGYRTALVGKGHLQNMTGKAALFPEPGKVRLPEALCAPTGRYDQEWGPAWSASEQHDVTRPYYGFDDVVLAIDHGDTAGGHYRRWLESEHPQVAAVAGQRFAIPAPGYALAEAGQAWRTRVPENCHPTAYIADQTMRMLDTHAGGKQPFFLQCSFPDPHHPFTPPGRYWDKYAPEDMTLPESFNVAGRELPPHLAWLHRMRDEGKAVKHTPALFACTEREAREAIALNYGSISFIDDMIGRVLAHLQARGLADSTIVIFTSDHGDFMGEHQLLWKGPLHYQSLTRVPFMWSDPQAPAMAGRHSKLCSTADIAPTILTRAGVPLFNGIQGTSMLPLMEGETAWRDAVVIEEEAQRLLFGFASRPRVRTLQTERFRMSLYDGQPWGELYDLAEDPHETRNVWFDAAYARQRSDGMEQLTRAMLALSETSPYPSAIA</sequence>